<dbReference type="EMBL" id="GEBQ01026179">
    <property type="protein sequence ID" value="JAT13798.1"/>
    <property type="molecule type" value="Transcribed_RNA"/>
</dbReference>
<dbReference type="InterPro" id="IPR013761">
    <property type="entry name" value="SAM/pointed_sf"/>
</dbReference>
<dbReference type="PROSITE" id="PS50105">
    <property type="entry name" value="SAM_DOMAIN"/>
    <property type="match status" value="1"/>
</dbReference>
<feature type="region of interest" description="Disordered" evidence="1">
    <location>
        <begin position="37"/>
        <end position="117"/>
    </location>
</feature>
<dbReference type="PANTHER" id="PTHR12247">
    <property type="entry name" value="POLYCOMB GROUP PROTEIN"/>
    <property type="match status" value="1"/>
</dbReference>
<dbReference type="SUPFAM" id="SSF47769">
    <property type="entry name" value="SAM/Pointed domain"/>
    <property type="match status" value="1"/>
</dbReference>
<dbReference type="Pfam" id="PF00536">
    <property type="entry name" value="SAM_1"/>
    <property type="match status" value="1"/>
</dbReference>
<protein>
    <recommendedName>
        <fullName evidence="2">SAM domain-containing protein</fullName>
    </recommendedName>
</protein>
<dbReference type="InterPro" id="IPR001660">
    <property type="entry name" value="SAM"/>
</dbReference>
<evidence type="ECO:0000259" key="2">
    <source>
        <dbReference type="PROSITE" id="PS50105"/>
    </source>
</evidence>
<dbReference type="GO" id="GO:0042393">
    <property type="term" value="F:histone binding"/>
    <property type="evidence" value="ECO:0007669"/>
    <property type="project" value="TreeGrafter"/>
</dbReference>
<feature type="compositionally biased region" description="Low complexity" evidence="1">
    <location>
        <begin position="79"/>
        <end position="89"/>
    </location>
</feature>
<dbReference type="GO" id="GO:0035102">
    <property type="term" value="C:PRC1 complex"/>
    <property type="evidence" value="ECO:0007669"/>
    <property type="project" value="TreeGrafter"/>
</dbReference>
<feature type="compositionally biased region" description="Polar residues" evidence="1">
    <location>
        <begin position="275"/>
        <end position="288"/>
    </location>
</feature>
<feature type="region of interest" description="Disordered" evidence="1">
    <location>
        <begin position="173"/>
        <end position="207"/>
    </location>
</feature>
<feature type="domain" description="SAM" evidence="2">
    <location>
        <begin position="388"/>
        <end position="437"/>
    </location>
</feature>
<evidence type="ECO:0000313" key="3">
    <source>
        <dbReference type="EMBL" id="JAT13798.1"/>
    </source>
</evidence>
<dbReference type="GO" id="GO:0045892">
    <property type="term" value="P:negative regulation of DNA-templated transcription"/>
    <property type="evidence" value="ECO:0007669"/>
    <property type="project" value="TreeGrafter"/>
</dbReference>
<dbReference type="SMART" id="SM00454">
    <property type="entry name" value="SAM"/>
    <property type="match status" value="1"/>
</dbReference>
<feature type="non-terminal residue" evidence="3">
    <location>
        <position position="475"/>
    </location>
</feature>
<feature type="compositionally biased region" description="Polar residues" evidence="1">
    <location>
        <begin position="345"/>
        <end position="360"/>
    </location>
</feature>
<dbReference type="GO" id="GO:0003682">
    <property type="term" value="F:chromatin binding"/>
    <property type="evidence" value="ECO:0007669"/>
    <property type="project" value="TreeGrafter"/>
</dbReference>
<dbReference type="Gene3D" id="1.10.150.50">
    <property type="entry name" value="Transcription Factor, Ets-1"/>
    <property type="match status" value="1"/>
</dbReference>
<gene>
    <name evidence="3" type="ORF">g.8257</name>
</gene>
<feature type="region of interest" description="Disordered" evidence="1">
    <location>
        <begin position="271"/>
        <end position="303"/>
    </location>
</feature>
<accession>A0A1B6KQT3</accession>
<feature type="compositionally biased region" description="Polar residues" evidence="1">
    <location>
        <begin position="174"/>
        <end position="194"/>
    </location>
</feature>
<proteinExistence type="predicted"/>
<dbReference type="InterPro" id="IPR050548">
    <property type="entry name" value="PcG_chromatin_remod_factors"/>
</dbReference>
<organism evidence="3">
    <name type="scientific">Graphocephala atropunctata</name>
    <dbReference type="NCBI Taxonomy" id="36148"/>
    <lineage>
        <taxon>Eukaryota</taxon>
        <taxon>Metazoa</taxon>
        <taxon>Ecdysozoa</taxon>
        <taxon>Arthropoda</taxon>
        <taxon>Hexapoda</taxon>
        <taxon>Insecta</taxon>
        <taxon>Pterygota</taxon>
        <taxon>Neoptera</taxon>
        <taxon>Paraneoptera</taxon>
        <taxon>Hemiptera</taxon>
        <taxon>Auchenorrhyncha</taxon>
        <taxon>Membracoidea</taxon>
        <taxon>Cicadellidae</taxon>
        <taxon>Cicadellinae</taxon>
        <taxon>Cicadellini</taxon>
        <taxon>Graphocephala</taxon>
    </lineage>
</organism>
<dbReference type="PANTHER" id="PTHR12247:SF138">
    <property type="entry name" value="POLYHOMEOTIC DISTAL, ISOFORM A-RELATED"/>
    <property type="match status" value="1"/>
</dbReference>
<feature type="region of interest" description="Disordered" evidence="1">
    <location>
        <begin position="326"/>
        <end position="360"/>
    </location>
</feature>
<reference evidence="3" key="1">
    <citation type="submission" date="2015-11" db="EMBL/GenBank/DDBJ databases">
        <title>De novo transcriptome assembly of four potential Pierce s Disease insect vectors from Arizona vineyards.</title>
        <authorList>
            <person name="Tassone E.E."/>
        </authorList>
    </citation>
    <scope>NUCLEOTIDE SEQUENCE</scope>
</reference>
<evidence type="ECO:0000256" key="1">
    <source>
        <dbReference type="SAM" id="MobiDB-lite"/>
    </source>
</evidence>
<name>A0A1B6KQT3_9HEMI</name>
<sequence length="475" mass="50011">MREVDTVSPVVWPAWCYSGEVQTETDTVAGVGVRAGTPASLKGRKRPLEVTMNGVGADHTNNNNVKSERLSPATADNNSSSSRSGTPSSVYPGTPPSQPDRPASPSSTAPPVDSLMGRNYSDFMRSLAAKYNNNNPNDYFSSPRNGYPPSLDPRFSAFKPGAATPFVGLMAPLGSSSSTSPTAGHPATTPSNTKDSSDGDLKPGIPTPAEAQQALFANFGLNAFSHSLPGGVPFLPPLVDMSSTQALLNMVRTASAQSANQLETYLKGAIKRPPENSNNPLDLSSNAITPPLKKARRHTPSLSESLYGPDALLNFPILNALQRTTKDRLQSKRTGSVSPKPKSKLATSPSNAASVSRPSTANSCLSLCSTPGEKPCSSSADTQTVAHWTVDDVCTFITSIDLCAEYAPNFREQRIDGSALPLLTEEHLTSALQMKLGPALKLRAVLSRRLGHCAVCLHCVHCHGAAPASSPTPAP</sequence>
<dbReference type="AlphaFoldDB" id="A0A1B6KQT3"/>